<organism evidence="4">
    <name type="scientific">Gongylonema pulchrum</name>
    <dbReference type="NCBI Taxonomy" id="637853"/>
    <lineage>
        <taxon>Eukaryota</taxon>
        <taxon>Metazoa</taxon>
        <taxon>Ecdysozoa</taxon>
        <taxon>Nematoda</taxon>
        <taxon>Chromadorea</taxon>
        <taxon>Rhabditida</taxon>
        <taxon>Spirurina</taxon>
        <taxon>Spiruromorpha</taxon>
        <taxon>Spiruroidea</taxon>
        <taxon>Gongylonematidae</taxon>
        <taxon>Gongylonema</taxon>
    </lineage>
</organism>
<keyword evidence="3" id="KW-1185">Reference proteome</keyword>
<dbReference type="WBParaSite" id="GPUH_0001580801-mRNA-1">
    <property type="protein sequence ID" value="GPUH_0001580801-mRNA-1"/>
    <property type="gene ID" value="GPUH_0001580801"/>
</dbReference>
<dbReference type="EMBL" id="UYRT01082909">
    <property type="protein sequence ID" value="VDN26666.1"/>
    <property type="molecule type" value="Genomic_DNA"/>
</dbReference>
<dbReference type="Proteomes" id="UP000271098">
    <property type="component" value="Unassembled WGS sequence"/>
</dbReference>
<feature type="transmembrane region" description="Helical" evidence="1">
    <location>
        <begin position="85"/>
        <end position="108"/>
    </location>
</feature>
<evidence type="ECO:0000313" key="3">
    <source>
        <dbReference type="Proteomes" id="UP000271098"/>
    </source>
</evidence>
<keyword evidence="1" id="KW-0812">Transmembrane</keyword>
<evidence type="ECO:0000313" key="2">
    <source>
        <dbReference type="EMBL" id="VDN26666.1"/>
    </source>
</evidence>
<reference evidence="4" key="1">
    <citation type="submission" date="2016-06" db="UniProtKB">
        <authorList>
            <consortium name="WormBaseParasite"/>
        </authorList>
    </citation>
    <scope>IDENTIFICATION</scope>
</reference>
<feature type="transmembrane region" description="Helical" evidence="1">
    <location>
        <begin position="34"/>
        <end position="54"/>
    </location>
</feature>
<proteinExistence type="predicted"/>
<evidence type="ECO:0000256" key="1">
    <source>
        <dbReference type="SAM" id="Phobius"/>
    </source>
</evidence>
<name>A0A183E495_9BILA</name>
<protein>
    <submittedName>
        <fullName evidence="4">G protein-coupled receptor</fullName>
    </submittedName>
</protein>
<evidence type="ECO:0000313" key="4">
    <source>
        <dbReference type="WBParaSite" id="GPUH_0001580801-mRNA-1"/>
    </source>
</evidence>
<gene>
    <name evidence="2" type="ORF">GPUH_LOCUS15785</name>
</gene>
<reference evidence="2 3" key="2">
    <citation type="submission" date="2018-11" db="EMBL/GenBank/DDBJ databases">
        <authorList>
            <consortium name="Pathogen Informatics"/>
        </authorList>
    </citation>
    <scope>NUCLEOTIDE SEQUENCE [LARGE SCALE GENOMIC DNA]</scope>
</reference>
<keyword evidence="1" id="KW-1133">Transmembrane helix</keyword>
<accession>A0A183E495</accession>
<sequence length="179" mass="20830">MVDDRVARIRCSGAAHSEHAPVLLQQFIYSHYHCVAYTTVVVAYVVGFNEYAILRLKLLIWPERQQVYFSTCEKRANEPIGKAPFHYAVVFTAFIVVALFQLVCYFGLTISSKWMYHHAVRNEVERVTRLRQELAARIRNQMYGALFPTFRNIFAFCIAQCFPILKQSLANLTPLYYCF</sequence>
<keyword evidence="1" id="KW-0472">Membrane</keyword>
<dbReference type="OrthoDB" id="5792993at2759"/>
<dbReference type="AlphaFoldDB" id="A0A183E495"/>